<reference evidence="24 25" key="2">
    <citation type="journal article" date="2014" name="J. Gen. Appl. Microbiol.">
        <title>The early diverging ascomycetous budding yeast Saitoella complicata has three histone deacetylases belonging to the Clr6, Hos2, and Rpd3 lineages.</title>
        <authorList>
            <person name="Nishida H."/>
            <person name="Matsumoto T."/>
            <person name="Kondo S."/>
            <person name="Hamamoto M."/>
            <person name="Yoshikawa H."/>
        </authorList>
    </citation>
    <scope>NUCLEOTIDE SEQUENCE [LARGE SCALE GENOMIC DNA]</scope>
    <source>
        <strain evidence="24 25">NRRL Y-17804</strain>
    </source>
</reference>
<comment type="similarity">
    <text evidence="18">Belongs to the cation transport ATPase (P-type) (TC 3.A.3) family. Type IID subfamily.</text>
</comment>
<dbReference type="FunFam" id="2.70.150.10:FF:000016">
    <property type="entry name" value="Calcium-transporting P-type ATPase putative"/>
    <property type="match status" value="1"/>
</dbReference>
<reference evidence="24 25" key="3">
    <citation type="journal article" date="2015" name="Genome Announc.">
        <title>Draft Genome Sequence of the Archiascomycetous Yeast Saitoella complicata.</title>
        <authorList>
            <person name="Yamauchi K."/>
            <person name="Kondo S."/>
            <person name="Hamamoto M."/>
            <person name="Takahashi Y."/>
            <person name="Ogura Y."/>
            <person name="Hayashi T."/>
            <person name="Nishida H."/>
        </authorList>
    </citation>
    <scope>NUCLEOTIDE SEQUENCE [LARGE SCALE GENOMIC DNA]</scope>
    <source>
        <strain evidence="24 25">NRRL Y-17804</strain>
    </source>
</reference>
<dbReference type="InterPro" id="IPR036412">
    <property type="entry name" value="HAD-like_sf"/>
</dbReference>
<dbReference type="Proteomes" id="UP000033140">
    <property type="component" value="Unassembled WGS sequence"/>
</dbReference>
<keyword evidence="4" id="KW-1003">Cell membrane</keyword>
<evidence type="ECO:0000259" key="23">
    <source>
        <dbReference type="SMART" id="SM00831"/>
    </source>
</evidence>
<dbReference type="InterPro" id="IPR018303">
    <property type="entry name" value="ATPase_P-typ_P_site"/>
</dbReference>
<dbReference type="NCBIfam" id="TIGR01523">
    <property type="entry name" value="ATPase-IID_K-Na"/>
    <property type="match status" value="1"/>
</dbReference>
<dbReference type="CDD" id="cd02086">
    <property type="entry name" value="P-type_ATPase_Na_ENA"/>
    <property type="match status" value="1"/>
</dbReference>
<evidence type="ECO:0000256" key="20">
    <source>
        <dbReference type="ARBA" id="ARBA00048599"/>
    </source>
</evidence>
<keyword evidence="16 22" id="KW-0472">Membrane</keyword>
<keyword evidence="7" id="KW-0479">Metal-binding</keyword>
<name>A0A0E9NCI2_SAICN</name>
<evidence type="ECO:0000313" key="24">
    <source>
        <dbReference type="EMBL" id="GAO47406.1"/>
    </source>
</evidence>
<dbReference type="Gene3D" id="2.70.150.10">
    <property type="entry name" value="Calcium-transporting ATPase, cytoplasmic transduction domain A"/>
    <property type="match status" value="1"/>
</dbReference>
<keyword evidence="13 22" id="KW-1133">Transmembrane helix</keyword>
<comment type="cofactor">
    <cofactor evidence="1">
        <name>Mg(2+)</name>
        <dbReference type="ChEBI" id="CHEBI:18420"/>
    </cofactor>
</comment>
<evidence type="ECO:0000256" key="8">
    <source>
        <dbReference type="ARBA" id="ARBA00022741"/>
    </source>
</evidence>
<evidence type="ECO:0000256" key="9">
    <source>
        <dbReference type="ARBA" id="ARBA00022840"/>
    </source>
</evidence>
<dbReference type="GO" id="GO:0016887">
    <property type="term" value="F:ATP hydrolysis activity"/>
    <property type="evidence" value="ECO:0007669"/>
    <property type="project" value="InterPro"/>
</dbReference>
<dbReference type="EC" id="7.2.2.3" evidence="19"/>
<dbReference type="STRING" id="698492.A0A0E9NCI2"/>
<keyword evidence="25" id="KW-1185">Reference proteome</keyword>
<evidence type="ECO:0000256" key="21">
    <source>
        <dbReference type="ARBA" id="ARBA00049499"/>
    </source>
</evidence>
<keyword evidence="9" id="KW-0067">ATP-binding</keyword>
<dbReference type="FunFam" id="3.40.50.1000:FF:000047">
    <property type="entry name" value="Sodium P-type ATPase"/>
    <property type="match status" value="1"/>
</dbReference>
<dbReference type="RefSeq" id="XP_019023864.1">
    <property type="nucleotide sequence ID" value="XM_019169541.1"/>
</dbReference>
<gene>
    <name evidence="24" type="ORF">G7K_1614-t1</name>
</gene>
<dbReference type="AlphaFoldDB" id="A0A0E9NCI2"/>
<dbReference type="PRINTS" id="PR00119">
    <property type="entry name" value="CATATPASE"/>
</dbReference>
<evidence type="ECO:0000256" key="18">
    <source>
        <dbReference type="ARBA" id="ARBA00035017"/>
    </source>
</evidence>
<dbReference type="Pfam" id="PF00690">
    <property type="entry name" value="Cation_ATPase_N"/>
    <property type="match status" value="1"/>
</dbReference>
<feature type="transmembrane region" description="Helical" evidence="22">
    <location>
        <begin position="72"/>
        <end position="89"/>
    </location>
</feature>
<keyword evidence="14" id="KW-0915">Sodium</keyword>
<comment type="catalytic activity">
    <reaction evidence="21">
        <text>Na(+)(in) + ATP + H2O = Na(+)(out) + ADP + phosphate + H(+)</text>
        <dbReference type="Rhea" id="RHEA:14633"/>
        <dbReference type="ChEBI" id="CHEBI:15377"/>
        <dbReference type="ChEBI" id="CHEBI:15378"/>
        <dbReference type="ChEBI" id="CHEBI:29101"/>
        <dbReference type="ChEBI" id="CHEBI:30616"/>
        <dbReference type="ChEBI" id="CHEBI:43474"/>
        <dbReference type="ChEBI" id="CHEBI:456216"/>
        <dbReference type="EC" id="7.2.2.3"/>
    </reaction>
    <physiologicalReaction direction="left-to-right" evidence="21">
        <dbReference type="Rhea" id="RHEA:14634"/>
    </physiologicalReaction>
</comment>
<dbReference type="SUPFAM" id="SSF81660">
    <property type="entry name" value="Metal cation-transporting ATPase, ATP-binding domain N"/>
    <property type="match status" value="1"/>
</dbReference>
<dbReference type="Pfam" id="PF00689">
    <property type="entry name" value="Cation_ATPase_C"/>
    <property type="match status" value="1"/>
</dbReference>
<dbReference type="FunFam" id="1.20.1110.10:FF:000020">
    <property type="entry name" value="Sodium ion P-type ATPase"/>
    <property type="match status" value="1"/>
</dbReference>
<dbReference type="OrthoDB" id="3352408at2759"/>
<comment type="catalytic activity">
    <reaction evidence="20">
        <text>K(+)(in) + ATP + H2O = K(+)(out) + ADP + phosphate + H(+)</text>
        <dbReference type="Rhea" id="RHEA:75815"/>
        <dbReference type="ChEBI" id="CHEBI:15377"/>
        <dbReference type="ChEBI" id="CHEBI:15378"/>
        <dbReference type="ChEBI" id="CHEBI:29103"/>
        <dbReference type="ChEBI" id="CHEBI:30616"/>
        <dbReference type="ChEBI" id="CHEBI:43474"/>
        <dbReference type="ChEBI" id="CHEBI:456216"/>
    </reaction>
</comment>
<evidence type="ECO:0000256" key="16">
    <source>
        <dbReference type="ARBA" id="ARBA00023136"/>
    </source>
</evidence>
<feature type="transmembrane region" description="Helical" evidence="22">
    <location>
        <begin position="792"/>
        <end position="809"/>
    </location>
</feature>
<dbReference type="Pfam" id="PF00122">
    <property type="entry name" value="E1-E2_ATPase"/>
    <property type="match status" value="1"/>
</dbReference>
<dbReference type="InterPro" id="IPR001757">
    <property type="entry name" value="P_typ_ATPase"/>
</dbReference>
<keyword evidence="5" id="KW-0633">Potassium transport</keyword>
<dbReference type="EMBL" id="BACD03000009">
    <property type="protein sequence ID" value="GAO47406.1"/>
    <property type="molecule type" value="Genomic_DNA"/>
</dbReference>
<dbReference type="PANTHER" id="PTHR42861">
    <property type="entry name" value="CALCIUM-TRANSPORTING ATPASE"/>
    <property type="match status" value="1"/>
</dbReference>
<dbReference type="SMART" id="SM00831">
    <property type="entry name" value="Cation_ATPase_N"/>
    <property type="match status" value="1"/>
</dbReference>
<proteinExistence type="inferred from homology"/>
<accession>A0A0E9NCI2</accession>
<dbReference type="InterPro" id="IPR004014">
    <property type="entry name" value="ATPase_P-typ_cation-transptr_N"/>
</dbReference>
<evidence type="ECO:0000256" key="14">
    <source>
        <dbReference type="ARBA" id="ARBA00023053"/>
    </source>
</evidence>
<reference evidence="24 25" key="1">
    <citation type="journal article" date="2011" name="J. Gen. Appl. Microbiol.">
        <title>Draft genome sequencing of the enigmatic yeast Saitoella complicata.</title>
        <authorList>
            <person name="Nishida H."/>
            <person name="Hamamoto M."/>
            <person name="Sugiyama J."/>
        </authorList>
    </citation>
    <scope>NUCLEOTIDE SEQUENCE [LARGE SCALE GENOMIC DNA]</scope>
    <source>
        <strain evidence="24 25">NRRL Y-17804</strain>
    </source>
</reference>
<evidence type="ECO:0000256" key="12">
    <source>
        <dbReference type="ARBA" id="ARBA00022967"/>
    </source>
</evidence>
<evidence type="ECO:0000256" key="17">
    <source>
        <dbReference type="ARBA" id="ARBA00023201"/>
    </source>
</evidence>
<evidence type="ECO:0000256" key="19">
    <source>
        <dbReference type="ARBA" id="ARBA00035029"/>
    </source>
</evidence>
<evidence type="ECO:0000256" key="4">
    <source>
        <dbReference type="ARBA" id="ARBA00022475"/>
    </source>
</evidence>
<evidence type="ECO:0000256" key="10">
    <source>
        <dbReference type="ARBA" id="ARBA00022842"/>
    </source>
</evidence>
<dbReference type="InterPro" id="IPR006414">
    <property type="entry name" value="P-type_ATPase_IID"/>
</dbReference>
<dbReference type="SUPFAM" id="SSF81665">
    <property type="entry name" value="Calcium ATPase, transmembrane domain M"/>
    <property type="match status" value="1"/>
</dbReference>
<dbReference type="SFLD" id="SFLDG00002">
    <property type="entry name" value="C1.7:_P-type_atpase_like"/>
    <property type="match status" value="1"/>
</dbReference>
<evidence type="ECO:0000256" key="22">
    <source>
        <dbReference type="SAM" id="Phobius"/>
    </source>
</evidence>
<dbReference type="GO" id="GO:0005524">
    <property type="term" value="F:ATP binding"/>
    <property type="evidence" value="ECO:0007669"/>
    <property type="project" value="UniProtKB-KW"/>
</dbReference>
<dbReference type="SUPFAM" id="SSF56784">
    <property type="entry name" value="HAD-like"/>
    <property type="match status" value="1"/>
</dbReference>
<dbReference type="OMA" id="ASRFNWG"/>
<dbReference type="FunFam" id="3.40.1110.10:FF:000039">
    <property type="entry name" value="Sodium P-type ATPase"/>
    <property type="match status" value="1"/>
</dbReference>
<keyword evidence="12" id="KW-1278">Translocase</keyword>
<comment type="subcellular location">
    <subcellularLocation>
        <location evidence="2">Cell membrane</location>
        <topology evidence="2">Multi-pass membrane protein</topology>
    </subcellularLocation>
</comment>
<dbReference type="InterPro" id="IPR044492">
    <property type="entry name" value="P_typ_ATPase_HD_dom"/>
</dbReference>
<dbReference type="GO" id="GO:0008554">
    <property type="term" value="F:P-type sodium transporter activity"/>
    <property type="evidence" value="ECO:0007669"/>
    <property type="project" value="UniProtKB-EC"/>
</dbReference>
<feature type="transmembrane region" description="Helical" evidence="22">
    <location>
        <begin position="294"/>
        <end position="315"/>
    </location>
</feature>
<comment type="caution">
    <text evidence="24">The sequence shown here is derived from an EMBL/GenBank/DDBJ whole genome shotgun (WGS) entry which is preliminary data.</text>
</comment>
<dbReference type="NCBIfam" id="TIGR01494">
    <property type="entry name" value="ATPase_P-type"/>
    <property type="match status" value="3"/>
</dbReference>
<evidence type="ECO:0000256" key="7">
    <source>
        <dbReference type="ARBA" id="ARBA00022723"/>
    </source>
</evidence>
<evidence type="ECO:0000256" key="2">
    <source>
        <dbReference type="ARBA" id="ARBA00004651"/>
    </source>
</evidence>
<evidence type="ECO:0000256" key="13">
    <source>
        <dbReference type="ARBA" id="ARBA00022989"/>
    </source>
</evidence>
<feature type="domain" description="Cation-transporting P-type ATPase N-terminal" evidence="23">
    <location>
        <begin position="17"/>
        <end position="91"/>
    </location>
</feature>
<keyword evidence="15" id="KW-0406">Ion transport</keyword>
<dbReference type="InterPro" id="IPR059000">
    <property type="entry name" value="ATPase_P-type_domA"/>
</dbReference>
<dbReference type="SFLD" id="SFLDF00027">
    <property type="entry name" value="p-type_atpase"/>
    <property type="match status" value="1"/>
</dbReference>
<keyword evidence="10" id="KW-0460">Magnesium</keyword>
<dbReference type="GO" id="GO:0046872">
    <property type="term" value="F:metal ion binding"/>
    <property type="evidence" value="ECO:0007669"/>
    <property type="project" value="UniProtKB-KW"/>
</dbReference>
<evidence type="ECO:0000256" key="11">
    <source>
        <dbReference type="ARBA" id="ARBA00022958"/>
    </source>
</evidence>
<dbReference type="SUPFAM" id="SSF81653">
    <property type="entry name" value="Calcium ATPase, transduction domain A"/>
    <property type="match status" value="1"/>
</dbReference>
<dbReference type="GO" id="GO:0005886">
    <property type="term" value="C:plasma membrane"/>
    <property type="evidence" value="ECO:0007669"/>
    <property type="project" value="UniProtKB-SubCell"/>
</dbReference>
<evidence type="ECO:0000256" key="5">
    <source>
        <dbReference type="ARBA" id="ARBA00022538"/>
    </source>
</evidence>
<evidence type="ECO:0000256" key="6">
    <source>
        <dbReference type="ARBA" id="ARBA00022692"/>
    </source>
</evidence>
<keyword evidence="17" id="KW-0739">Sodium transport</keyword>
<feature type="transmembrane region" description="Helical" evidence="22">
    <location>
        <begin position="971"/>
        <end position="992"/>
    </location>
</feature>
<dbReference type="InterPro" id="IPR008250">
    <property type="entry name" value="ATPase_P-typ_transduc_dom_A_sf"/>
</dbReference>
<evidence type="ECO:0000256" key="1">
    <source>
        <dbReference type="ARBA" id="ARBA00001946"/>
    </source>
</evidence>
<evidence type="ECO:0000256" key="15">
    <source>
        <dbReference type="ARBA" id="ARBA00023065"/>
    </source>
</evidence>
<dbReference type="Pfam" id="PF13246">
    <property type="entry name" value="Cation_ATPase"/>
    <property type="match status" value="1"/>
</dbReference>
<dbReference type="Gene3D" id="1.20.1110.10">
    <property type="entry name" value="Calcium-transporting ATPase, transmembrane domain"/>
    <property type="match status" value="2"/>
</dbReference>
<evidence type="ECO:0000313" key="25">
    <source>
        <dbReference type="Proteomes" id="UP000033140"/>
    </source>
</evidence>
<dbReference type="FunFam" id="1.20.1110.10:FF:000015">
    <property type="entry name" value="Sodium ion P-type ATPase"/>
    <property type="match status" value="1"/>
</dbReference>
<feature type="transmembrane region" description="Helical" evidence="22">
    <location>
        <begin position="321"/>
        <end position="347"/>
    </location>
</feature>
<feature type="transmembrane region" description="Helical" evidence="22">
    <location>
        <begin position="922"/>
        <end position="940"/>
    </location>
</feature>
<feature type="transmembrane region" description="Helical" evidence="22">
    <location>
        <begin position="829"/>
        <end position="849"/>
    </location>
</feature>
<feature type="transmembrane region" description="Helical" evidence="22">
    <location>
        <begin position="1004"/>
        <end position="1023"/>
    </location>
</feature>
<dbReference type="Gene3D" id="3.40.50.1000">
    <property type="entry name" value="HAD superfamily/HAD-like"/>
    <property type="match status" value="1"/>
</dbReference>
<feature type="transmembrane region" description="Helical" evidence="22">
    <location>
        <begin position="95"/>
        <end position="114"/>
    </location>
</feature>
<dbReference type="InterPro" id="IPR006068">
    <property type="entry name" value="ATPase_P-typ_cation-transptr_C"/>
</dbReference>
<dbReference type="SFLD" id="SFLDS00003">
    <property type="entry name" value="Haloacid_Dehalogenase"/>
    <property type="match status" value="1"/>
</dbReference>
<dbReference type="InterPro" id="IPR023299">
    <property type="entry name" value="ATPase_P-typ_cyto_dom_N"/>
</dbReference>
<organism evidence="24 25">
    <name type="scientific">Saitoella complicata (strain BCRC 22490 / CBS 7301 / JCM 7358 / NBRC 10748 / NRRL Y-17804)</name>
    <dbReference type="NCBI Taxonomy" id="698492"/>
    <lineage>
        <taxon>Eukaryota</taxon>
        <taxon>Fungi</taxon>
        <taxon>Dikarya</taxon>
        <taxon>Ascomycota</taxon>
        <taxon>Taphrinomycotina</taxon>
        <taxon>Taphrinomycotina incertae sedis</taxon>
        <taxon>Saitoella</taxon>
    </lineage>
</organism>
<evidence type="ECO:0000256" key="3">
    <source>
        <dbReference type="ARBA" id="ARBA00022448"/>
    </source>
</evidence>
<dbReference type="PROSITE" id="PS00154">
    <property type="entry name" value="ATPASE_E1_E2"/>
    <property type="match status" value="1"/>
</dbReference>
<sequence length="1070" mass="117737">MGKNTTDYQPAHPLSAQPYCLDFETVSRDLHVSIENGLSPQEAATRLQSYGHNKLDAEEGVNVIGILVRQTANAMILVLILAMAVSFGIRSWIEGGVIAFVIALNVVIGFVQEYKAQKTMDSLRSLSSPTAHVIRNGDDVTVASQELVPGDLVVLVTGDTIPADLRLTETQNLESDEALLTGESVPVSKKAEAVFDDDEIPVGDRTNMAFSSATVTKGRARGIVVATGMQTQIGAIAKAMRGDSNKVRPVKRKEDGTASPKAYAKAYTLTVGDWIGAFLGTNVGTPLQKKLARLAILLFGIAVVFAIVCLAANGFDNNSDIIIYAIATGLSMIPASLVVVLTITMAVGTKRMVQRNVIVRKLDSLEALGAVTDVCSDKTGTLTQGKMVTRKAWIHNVGTYTVGENNEPFNPTLGGVSFSEMNPTELWNKEANVGEEASEPKDLVEGNPHLEAYLNTASLANIATVRKDDGSGEDPSEKGKWKATGDPTEIAIQVFAHRFDWGRQRWVQGSNPRWTQLAEYPFDSDVKRMATVFKDNEKNQTMVFLKGAVERIMEKCPTIGIEDKQEPLTEEIKELVLKNMEALAKQGLRVLALAQRTWTENNSWDDYPRDKVEEEMTLLGLVGLYDPPRPESLGAVKKCHQAGINVHMLTGDHPGTARAIAKEVGILPEDMEVLPRDVVSSMVMTATEFDRLSDDEIDALPVLPLVIARCAPQTKVRMIDALHRRKAFAAMTGDGVNDSPSLKRSDVGIAMGMAGSDVAKDASDIVLTDDNFASILNAIEEGRRMFDNIQKFVLHLLAGNVSQALYLLIGLAFKDTANRSVFPLSPIEILWIIMITSSFPAMGLGMERAAPDVMRRAPHSLKTGVFTWEVVIDMVVYGTWMATICIASFVLIVWGVDNGELGYGTCNDRNDPICDSVFRARSATFAQLTWFLVFLAWELVDMRNSLFRRADGKPWYNITYQWAIDVWQNQFLFWSVILGFVTVFPVIYIPVINDVVFKHKGISWEWAVAFVGLILFLIGVDVWKWCKRVYFRHFGDNRAHNPEEDLEKGALSPFAKYASVGRVSTMSGQL</sequence>
<keyword evidence="3" id="KW-0813">Transport</keyword>
<dbReference type="GO" id="GO:0006813">
    <property type="term" value="P:potassium ion transport"/>
    <property type="evidence" value="ECO:0007669"/>
    <property type="project" value="UniProtKB-KW"/>
</dbReference>
<dbReference type="InterPro" id="IPR023214">
    <property type="entry name" value="HAD_sf"/>
</dbReference>
<dbReference type="Gene3D" id="3.40.1110.10">
    <property type="entry name" value="Calcium-transporting ATPase, cytoplasmic domain N"/>
    <property type="match status" value="1"/>
</dbReference>
<protein>
    <recommendedName>
        <fullName evidence="19">P-type Na(+) transporter</fullName>
        <ecNumber evidence="19">7.2.2.3</ecNumber>
    </recommendedName>
</protein>
<keyword evidence="11" id="KW-0630">Potassium</keyword>
<dbReference type="InterPro" id="IPR023298">
    <property type="entry name" value="ATPase_P-typ_TM_dom_sf"/>
</dbReference>
<keyword evidence="8" id="KW-0547">Nucleotide-binding</keyword>
<feature type="transmembrane region" description="Helical" evidence="22">
    <location>
        <begin position="870"/>
        <end position="894"/>
    </location>
</feature>
<dbReference type="PRINTS" id="PR00120">
    <property type="entry name" value="HATPASE"/>
</dbReference>
<keyword evidence="6 22" id="KW-0812">Transmembrane</keyword>